<dbReference type="GeneID" id="9672377"/>
<gene>
    <name evidence="1" type="ORF">NECHADRAFT_82158</name>
</gene>
<evidence type="ECO:0000313" key="1">
    <source>
        <dbReference type="EMBL" id="EEU39709.1"/>
    </source>
</evidence>
<dbReference type="InParanoid" id="C7ZAN5"/>
<accession>C7ZAN5</accession>
<dbReference type="VEuPathDB" id="FungiDB:NECHADRAFT_82158"/>
<sequence length="192" mass="21866">MFNSRIIVRRFTDQLTGADNLERSTKAAQAEIDEEHEMRERQRLELFFKSPENSVALQETIDKLTESAKPSMMQRIGISTKSTKTKTIEVLTDAVQGDFESLKASIDNLEKEWKAKHGRAAKTYGDIAETLSKAITRISEKVTTCSGFLEIIRTPRMRAKLADIYARMLGVAIIKSSAYALSRGYRDYKYRM</sequence>
<dbReference type="EMBL" id="GG698912">
    <property type="protein sequence ID" value="EEU39709.1"/>
    <property type="molecule type" value="Genomic_DNA"/>
</dbReference>
<protein>
    <submittedName>
        <fullName evidence="1">Uncharacterized protein</fullName>
    </submittedName>
</protein>
<keyword evidence="2" id="KW-1185">Reference proteome</keyword>
<evidence type="ECO:0000313" key="2">
    <source>
        <dbReference type="Proteomes" id="UP000005206"/>
    </source>
</evidence>
<reference evidence="1 2" key="1">
    <citation type="journal article" date="2009" name="PLoS Genet.">
        <title>The genome of Nectria haematococca: contribution of supernumerary chromosomes to gene expansion.</title>
        <authorList>
            <person name="Coleman J.J."/>
            <person name="Rounsley S.D."/>
            <person name="Rodriguez-Carres M."/>
            <person name="Kuo A."/>
            <person name="Wasmann C.C."/>
            <person name="Grimwood J."/>
            <person name="Schmutz J."/>
            <person name="Taga M."/>
            <person name="White G.J."/>
            <person name="Zhou S."/>
            <person name="Schwartz D.C."/>
            <person name="Freitag M."/>
            <person name="Ma L.J."/>
            <person name="Danchin E.G."/>
            <person name="Henrissat B."/>
            <person name="Coutinho P.M."/>
            <person name="Nelson D.R."/>
            <person name="Straney D."/>
            <person name="Napoli C.A."/>
            <person name="Barker B.M."/>
            <person name="Gribskov M."/>
            <person name="Rep M."/>
            <person name="Kroken S."/>
            <person name="Molnar I."/>
            <person name="Rensing C."/>
            <person name="Kennell J.C."/>
            <person name="Zamora J."/>
            <person name="Farman M.L."/>
            <person name="Selker E.U."/>
            <person name="Salamov A."/>
            <person name="Shapiro H."/>
            <person name="Pangilinan J."/>
            <person name="Lindquist E."/>
            <person name="Lamers C."/>
            <person name="Grigoriev I.V."/>
            <person name="Geiser D.M."/>
            <person name="Covert S.F."/>
            <person name="Temporini E."/>
            <person name="Vanetten H.D."/>
        </authorList>
    </citation>
    <scope>NUCLEOTIDE SEQUENCE [LARGE SCALE GENOMIC DNA]</scope>
    <source>
        <strain evidence="2">ATCC MYA-4622 / CBS 123669 / FGSC 9596 / NRRL 45880 / 77-13-4</strain>
    </source>
</reference>
<dbReference type="AlphaFoldDB" id="C7ZAN5"/>
<dbReference type="HOGENOM" id="CLU_1415535_0_0_1"/>
<proteinExistence type="predicted"/>
<organism evidence="1 2">
    <name type="scientific">Fusarium vanettenii (strain ATCC MYA-4622 / CBS 123669 / FGSC 9596 / NRRL 45880 / 77-13-4)</name>
    <name type="common">Fusarium solani subsp. pisi</name>
    <dbReference type="NCBI Taxonomy" id="660122"/>
    <lineage>
        <taxon>Eukaryota</taxon>
        <taxon>Fungi</taxon>
        <taxon>Dikarya</taxon>
        <taxon>Ascomycota</taxon>
        <taxon>Pezizomycotina</taxon>
        <taxon>Sordariomycetes</taxon>
        <taxon>Hypocreomycetidae</taxon>
        <taxon>Hypocreales</taxon>
        <taxon>Nectriaceae</taxon>
        <taxon>Fusarium</taxon>
        <taxon>Fusarium solani species complex</taxon>
        <taxon>Fusarium vanettenii</taxon>
    </lineage>
</organism>
<dbReference type="RefSeq" id="XP_003045422.1">
    <property type="nucleotide sequence ID" value="XM_003045376.1"/>
</dbReference>
<dbReference type="Proteomes" id="UP000005206">
    <property type="component" value="Chromosome 6"/>
</dbReference>
<dbReference type="KEGG" id="nhe:NECHADRAFT_82158"/>
<dbReference type="OrthoDB" id="4840035at2759"/>
<name>C7ZAN5_FUSV7</name>